<dbReference type="EMBL" id="BNJQ01000034">
    <property type="protein sequence ID" value="GHP11466.1"/>
    <property type="molecule type" value="Genomic_DNA"/>
</dbReference>
<dbReference type="PANTHER" id="PTHR12847">
    <property type="entry name" value="ATP-BINDING CASSETTE ABC TRANSPORTER-RELATED"/>
    <property type="match status" value="1"/>
</dbReference>
<evidence type="ECO:0000313" key="3">
    <source>
        <dbReference type="EMBL" id="GHP11466.1"/>
    </source>
</evidence>
<dbReference type="Pfam" id="PF07933">
    <property type="entry name" value="DUF1681"/>
    <property type="match status" value="1"/>
</dbReference>
<dbReference type="OrthoDB" id="10265489at2759"/>
<comment type="caution">
    <text evidence="3">The sequence shown here is derived from an EMBL/GenBank/DDBJ whole genome shotgun (WGS) entry which is preliminary data.</text>
</comment>
<dbReference type="InterPro" id="IPR011993">
    <property type="entry name" value="PH-like_dom_sf"/>
</dbReference>
<protein>
    <recommendedName>
        <fullName evidence="2">NECAP PHear domain-containing protein</fullName>
    </recommendedName>
</protein>
<evidence type="ECO:0000313" key="4">
    <source>
        <dbReference type="Proteomes" id="UP000660262"/>
    </source>
</evidence>
<evidence type="ECO:0000256" key="1">
    <source>
        <dbReference type="SAM" id="MobiDB-lite"/>
    </source>
</evidence>
<dbReference type="Proteomes" id="UP000660262">
    <property type="component" value="Unassembled WGS sequence"/>
</dbReference>
<dbReference type="AlphaFoldDB" id="A0A830HVL9"/>
<feature type="domain" description="NECAP PHear" evidence="2">
    <location>
        <begin position="7"/>
        <end position="205"/>
    </location>
</feature>
<dbReference type="Gene3D" id="2.30.29.30">
    <property type="entry name" value="Pleckstrin-homology domain (PH domain)/Phosphotyrosine-binding domain (PTB)"/>
    <property type="match status" value="1"/>
</dbReference>
<keyword evidence="4" id="KW-1185">Reference proteome</keyword>
<dbReference type="GO" id="GO:0030125">
    <property type="term" value="C:clathrin vesicle coat"/>
    <property type="evidence" value="ECO:0007669"/>
    <property type="project" value="TreeGrafter"/>
</dbReference>
<name>A0A830HVL9_9CHLO</name>
<feature type="compositionally biased region" description="Low complexity" evidence="1">
    <location>
        <begin position="212"/>
        <end position="221"/>
    </location>
</feature>
<dbReference type="SUPFAM" id="SSF50729">
    <property type="entry name" value="PH domain-like"/>
    <property type="match status" value="1"/>
</dbReference>
<evidence type="ECO:0000259" key="2">
    <source>
        <dbReference type="Pfam" id="PF07933"/>
    </source>
</evidence>
<feature type="compositionally biased region" description="Pro residues" evidence="1">
    <location>
        <begin position="222"/>
        <end position="232"/>
    </location>
</feature>
<dbReference type="InterPro" id="IPR012466">
    <property type="entry name" value="NECAP_PHear"/>
</dbReference>
<dbReference type="PANTHER" id="PTHR12847:SF9">
    <property type="entry name" value="NECAP-LIKE PROTEIN CG9132"/>
    <property type="match status" value="1"/>
</dbReference>
<organism evidence="3 4">
    <name type="scientific">Pycnococcus provasolii</name>
    <dbReference type="NCBI Taxonomy" id="41880"/>
    <lineage>
        <taxon>Eukaryota</taxon>
        <taxon>Viridiplantae</taxon>
        <taxon>Chlorophyta</taxon>
        <taxon>Pseudoscourfieldiophyceae</taxon>
        <taxon>Pseudoscourfieldiales</taxon>
        <taxon>Pycnococcaceae</taxon>
        <taxon>Pycnococcus</taxon>
    </lineage>
</organism>
<feature type="region of interest" description="Disordered" evidence="1">
    <location>
        <begin position="206"/>
        <end position="259"/>
    </location>
</feature>
<reference evidence="3" key="1">
    <citation type="submission" date="2020-10" db="EMBL/GenBank/DDBJ databases">
        <title>Unveiling of a novel bifunctional photoreceptor, Dualchrome1, isolated from a cosmopolitan green alga.</title>
        <authorList>
            <person name="Suzuki S."/>
            <person name="Kawachi M."/>
        </authorList>
    </citation>
    <scope>NUCLEOTIDE SEQUENCE</scope>
    <source>
        <strain evidence="3">NIES 2893</strain>
    </source>
</reference>
<gene>
    <name evidence="3" type="ORF">PPROV_001019400</name>
</gene>
<dbReference type="GO" id="GO:0006897">
    <property type="term" value="P:endocytosis"/>
    <property type="evidence" value="ECO:0007669"/>
    <property type="project" value="InterPro"/>
</dbReference>
<accession>A0A830HVL9</accession>
<proteinExistence type="predicted"/>
<sequence length="259" mass="27642">MASSIVESCLFACPSGAYVYQLPAGQSSSLGHRAEMWDVDNWLCEVRVRVVERTDECFVLLETSAAIVSPESAGTNDRGQGEDSYSLFAACPIPADGPLSVAVDAVVDSSRYFVLRVEDISEAATPKERRKHAFIGVGFRERTSALDFMAALQTFRARHKRALEAEAMAAQFAAREESAAQAGMEADASLFHGFAEGETITISLKSGRGAAKKAPTTTALSAPPPLLPPPPTKKAASSSPPPPPPVHADDDDDEWGDFQ</sequence>
<feature type="compositionally biased region" description="Acidic residues" evidence="1">
    <location>
        <begin position="249"/>
        <end position="259"/>
    </location>
</feature>